<name>A0ABR4PGI3_9HELO</name>
<sequence>MQSAPMKAPDHVAGSQLQPLADPASQTPDCPPQSLQGPSTSPHTLAQLQPKLKPDSHTPCLVTGLLRPSQLLQGLLRPLQFSFAQDTEVGQGNVFGEIVEEVVELVDEEEVVVVDDDVDNKVEEVGVRDEADAAVVVVAYFSHLNSKAERSHSSTYLLLPESLLDLLANEPPTPPPTAPPTTTKHKTPSTIQNVFGLIPKYLFSEFSTTSRPSMPPAK</sequence>
<evidence type="ECO:0000313" key="2">
    <source>
        <dbReference type="EMBL" id="KAL3422399.1"/>
    </source>
</evidence>
<feature type="region of interest" description="Disordered" evidence="1">
    <location>
        <begin position="1"/>
        <end position="53"/>
    </location>
</feature>
<comment type="caution">
    <text evidence="2">The sequence shown here is derived from an EMBL/GenBank/DDBJ whole genome shotgun (WGS) entry which is preliminary data.</text>
</comment>
<dbReference type="Proteomes" id="UP001629113">
    <property type="component" value="Unassembled WGS sequence"/>
</dbReference>
<dbReference type="EMBL" id="JBFCZG010000005">
    <property type="protein sequence ID" value="KAL3422399.1"/>
    <property type="molecule type" value="Genomic_DNA"/>
</dbReference>
<evidence type="ECO:0000313" key="3">
    <source>
        <dbReference type="Proteomes" id="UP001629113"/>
    </source>
</evidence>
<proteinExistence type="predicted"/>
<feature type="compositionally biased region" description="Polar residues" evidence="1">
    <location>
        <begin position="24"/>
        <end position="47"/>
    </location>
</feature>
<organism evidence="2 3">
    <name type="scientific">Phlyctema vagabunda</name>
    <dbReference type="NCBI Taxonomy" id="108571"/>
    <lineage>
        <taxon>Eukaryota</taxon>
        <taxon>Fungi</taxon>
        <taxon>Dikarya</taxon>
        <taxon>Ascomycota</taxon>
        <taxon>Pezizomycotina</taxon>
        <taxon>Leotiomycetes</taxon>
        <taxon>Helotiales</taxon>
        <taxon>Dermateaceae</taxon>
        <taxon>Phlyctema</taxon>
    </lineage>
</organism>
<reference evidence="2 3" key="1">
    <citation type="submission" date="2024-06" db="EMBL/GenBank/DDBJ databases">
        <title>Complete genome of Phlyctema vagabunda strain 19-DSS-EL-015.</title>
        <authorList>
            <person name="Fiorenzani C."/>
        </authorList>
    </citation>
    <scope>NUCLEOTIDE SEQUENCE [LARGE SCALE GENOMIC DNA]</scope>
    <source>
        <strain evidence="2 3">19-DSS-EL-015</strain>
    </source>
</reference>
<evidence type="ECO:0000256" key="1">
    <source>
        <dbReference type="SAM" id="MobiDB-lite"/>
    </source>
</evidence>
<accession>A0ABR4PGI3</accession>
<protein>
    <submittedName>
        <fullName evidence="2">Uncharacterized protein</fullName>
    </submittedName>
</protein>
<gene>
    <name evidence="2" type="ORF">PVAG01_06556</name>
</gene>
<keyword evidence="3" id="KW-1185">Reference proteome</keyword>